<evidence type="ECO:0000256" key="1">
    <source>
        <dbReference type="ARBA" id="ARBA00022801"/>
    </source>
</evidence>
<feature type="domain" description="Glycosyl hydrolase family 13 catalytic" evidence="3">
    <location>
        <begin position="14"/>
        <end position="341"/>
    </location>
</feature>
<evidence type="ECO:0000259" key="3">
    <source>
        <dbReference type="SMART" id="SM00642"/>
    </source>
</evidence>
<dbReference type="SMART" id="SM00642">
    <property type="entry name" value="Aamy"/>
    <property type="match status" value="1"/>
</dbReference>
<name>A0A1G8A7B7_9ACTN</name>
<dbReference type="PANTHER" id="PTHR10357:SF210">
    <property type="entry name" value="MALTODEXTRIN GLUCOSIDASE"/>
    <property type="match status" value="1"/>
</dbReference>
<dbReference type="PANTHER" id="PTHR10357">
    <property type="entry name" value="ALPHA-AMYLASE FAMILY MEMBER"/>
    <property type="match status" value="1"/>
</dbReference>
<dbReference type="RefSeq" id="WP_091069194.1">
    <property type="nucleotide sequence ID" value="NZ_FNCF01000010.1"/>
</dbReference>
<dbReference type="EMBL" id="FNCF01000010">
    <property type="protein sequence ID" value="SDH16300.1"/>
    <property type="molecule type" value="Genomic_DNA"/>
</dbReference>
<dbReference type="SUPFAM" id="SSF51445">
    <property type="entry name" value="(Trans)glycosidases"/>
    <property type="match status" value="1"/>
</dbReference>
<evidence type="ECO:0000256" key="2">
    <source>
        <dbReference type="ARBA" id="ARBA00023295"/>
    </source>
</evidence>
<dbReference type="GO" id="GO:0005975">
    <property type="term" value="P:carbohydrate metabolic process"/>
    <property type="evidence" value="ECO:0007669"/>
    <property type="project" value="InterPro"/>
</dbReference>
<dbReference type="OrthoDB" id="9802433at2"/>
<protein>
    <submittedName>
        <fullName evidence="4">Cyclomaltodextrinase</fullName>
    </submittedName>
</protein>
<dbReference type="AlphaFoldDB" id="A0A1G8A7B7"/>
<organism evidence="4 5">
    <name type="scientific">Klenkia brasiliensis</name>
    <dbReference type="NCBI Taxonomy" id="333142"/>
    <lineage>
        <taxon>Bacteria</taxon>
        <taxon>Bacillati</taxon>
        <taxon>Actinomycetota</taxon>
        <taxon>Actinomycetes</taxon>
        <taxon>Geodermatophilales</taxon>
        <taxon>Geodermatophilaceae</taxon>
        <taxon>Klenkia</taxon>
    </lineage>
</organism>
<dbReference type="GO" id="GO:0016798">
    <property type="term" value="F:hydrolase activity, acting on glycosyl bonds"/>
    <property type="evidence" value="ECO:0007669"/>
    <property type="project" value="UniProtKB-KW"/>
</dbReference>
<evidence type="ECO:0000313" key="5">
    <source>
        <dbReference type="Proteomes" id="UP000198863"/>
    </source>
</evidence>
<gene>
    <name evidence="4" type="ORF">SAMN05660324_0062</name>
</gene>
<keyword evidence="1" id="KW-0378">Hydrolase</keyword>
<keyword evidence="2" id="KW-0326">Glycosidase</keyword>
<sequence>MSEPAWVADAIWWQVHPLGFVGAEREAVEPVTHRLPRITGWLDHLVALGCNGLALGPVFASATHGYDTLDHLRIDPRLGDEQDFDDLVAAAHERGIRVLLDGVFNHVGRDHPAVADPARRHWIRWDGDRPGTFEGHDLLVELDHTQDDVVALVVEVMCHWLDRGADGWRLDAAYAVRPEFWARVLPAVRERHPDVYVVGEVIHGDYAGVVAASGMDAVTQYELWQGIWHGLAEGNLFETAHALERHDGFLDAFVPWTFVGNHDVTRIVDQVGEHLLPHALVLLLTTGGTPAVWSGDEFGWHGIKEHRAGGDDAIRPEFPADPLAVRGGATFALHQELIGLRRRHRWLHRARTVQLHLTNEQLIYRTSAGGEVLLVALNLAPGPAVVPAAGELLAGSGAPRGGDLELPAHGWAVLSQ</sequence>
<evidence type="ECO:0000313" key="4">
    <source>
        <dbReference type="EMBL" id="SDH16300.1"/>
    </source>
</evidence>
<dbReference type="Gene3D" id="3.20.20.80">
    <property type="entry name" value="Glycosidases"/>
    <property type="match status" value="2"/>
</dbReference>
<reference evidence="5" key="1">
    <citation type="submission" date="2016-10" db="EMBL/GenBank/DDBJ databases">
        <authorList>
            <person name="Varghese N."/>
            <person name="Submissions S."/>
        </authorList>
    </citation>
    <scope>NUCLEOTIDE SEQUENCE [LARGE SCALE GENOMIC DNA]</scope>
    <source>
        <strain evidence="5">DSM 44526</strain>
    </source>
</reference>
<proteinExistence type="predicted"/>
<dbReference type="Proteomes" id="UP000198863">
    <property type="component" value="Unassembled WGS sequence"/>
</dbReference>
<keyword evidence="5" id="KW-1185">Reference proteome</keyword>
<accession>A0A1G8A7B7</accession>
<dbReference type="InterPro" id="IPR017853">
    <property type="entry name" value="GH"/>
</dbReference>
<dbReference type="Pfam" id="PF00128">
    <property type="entry name" value="Alpha-amylase"/>
    <property type="match status" value="1"/>
</dbReference>
<dbReference type="InterPro" id="IPR006047">
    <property type="entry name" value="GH13_cat_dom"/>
</dbReference>